<protein>
    <submittedName>
        <fullName evidence="3">Extracellular solute-binding protein</fullName>
    </submittedName>
</protein>
<name>A0A6I6HGP3_VARPD</name>
<dbReference type="PANTHER" id="PTHR37945">
    <property type="entry name" value="EXTRACELLULAR TUNGSTATE BINDING PROTEIN"/>
    <property type="match status" value="1"/>
</dbReference>
<dbReference type="SUPFAM" id="SSF53850">
    <property type="entry name" value="Periplasmic binding protein-like II"/>
    <property type="match status" value="1"/>
</dbReference>
<dbReference type="OrthoDB" id="186379at2"/>
<evidence type="ECO:0000313" key="4">
    <source>
        <dbReference type="Proteomes" id="UP000425817"/>
    </source>
</evidence>
<dbReference type="AlphaFoldDB" id="A0A6I6HGP3"/>
<dbReference type="EMBL" id="CP046622">
    <property type="protein sequence ID" value="QGW81555.1"/>
    <property type="molecule type" value="Genomic_DNA"/>
</dbReference>
<evidence type="ECO:0000256" key="1">
    <source>
        <dbReference type="SAM" id="SignalP"/>
    </source>
</evidence>
<dbReference type="Gene3D" id="3.40.190.10">
    <property type="entry name" value="Periplasmic binding protein-like II"/>
    <property type="match status" value="2"/>
</dbReference>
<dbReference type="RefSeq" id="WP_157612974.1">
    <property type="nucleotide sequence ID" value="NZ_CP046622.1"/>
</dbReference>
<gene>
    <name evidence="3" type="ORF">GOQ09_08110</name>
</gene>
<feature type="signal peptide" evidence="1">
    <location>
        <begin position="1"/>
        <end position="31"/>
    </location>
</feature>
<reference evidence="3 4" key="1">
    <citation type="submission" date="2019-12" db="EMBL/GenBank/DDBJ databases">
        <title>Hybrid Genome Assemblies of two High G+C Isolates from Undergraduate Microbiology Courses.</title>
        <authorList>
            <person name="Ne Ville C.J."/>
            <person name="Enright D."/>
            <person name="Hernandez I."/>
            <person name="Dodsworth J."/>
            <person name="Orwin P.M."/>
        </authorList>
    </citation>
    <scope>NUCLEOTIDE SEQUENCE [LARGE SCALE GENOMIC DNA]</scope>
    <source>
        <strain evidence="3 4">CSUSB</strain>
    </source>
</reference>
<evidence type="ECO:0000313" key="3">
    <source>
        <dbReference type="EMBL" id="QGW81555.1"/>
    </source>
</evidence>
<dbReference type="Pfam" id="PF12849">
    <property type="entry name" value="PBP_like_2"/>
    <property type="match status" value="1"/>
</dbReference>
<evidence type="ECO:0000259" key="2">
    <source>
        <dbReference type="Pfam" id="PF12849"/>
    </source>
</evidence>
<dbReference type="InterPro" id="IPR024370">
    <property type="entry name" value="PBP_domain"/>
</dbReference>
<dbReference type="Proteomes" id="UP000425817">
    <property type="component" value="Chromosome"/>
</dbReference>
<keyword evidence="1" id="KW-0732">Signal</keyword>
<proteinExistence type="predicted"/>
<organism evidence="3 4">
    <name type="scientific">Variovorax paradoxus</name>
    <dbReference type="NCBI Taxonomy" id="34073"/>
    <lineage>
        <taxon>Bacteria</taxon>
        <taxon>Pseudomonadati</taxon>
        <taxon>Pseudomonadota</taxon>
        <taxon>Betaproteobacteria</taxon>
        <taxon>Burkholderiales</taxon>
        <taxon>Comamonadaceae</taxon>
        <taxon>Variovorax</taxon>
    </lineage>
</organism>
<accession>A0A6I6HGP3</accession>
<dbReference type="PANTHER" id="PTHR37945:SF1">
    <property type="entry name" value="EXTRACELLULAR TUNGSTATE BINDING PROTEIN"/>
    <property type="match status" value="1"/>
</dbReference>
<dbReference type="InterPro" id="IPR052738">
    <property type="entry name" value="ABC-Tungstate_binding"/>
</dbReference>
<feature type="chain" id="PRO_5026210656" evidence="1">
    <location>
        <begin position="32"/>
        <end position="285"/>
    </location>
</feature>
<sequence length="285" mass="29958">MNPFFKRRGNARIRASLAVAVFFVGAGAVQAETITMASTTSTEQSGLFAHLLPAFKKASDIDVKVVAVGTGQAIDMAKRGDADVLFVHDTAAEEKFVAEGFSAKRYPVMYNDFVLVGPKADPAGASGKDIAAALKKIAAANAPFVSRGDKSGTDAAERRLWTQAGVAEAGQPVPNDRKGSGYKECGCGMGPALNIAASSGGYVLADRGTWLSFKNRADLAVLVEGDKRLFNQYGVMVVSPAKFPSLNSKGAQKFVDWVISPAGQQSIAAYKIGGEQLFFPNALAN</sequence>
<feature type="domain" description="PBP" evidence="2">
    <location>
        <begin position="31"/>
        <end position="261"/>
    </location>
</feature>